<dbReference type="Gramene" id="Dexi7B01G0009840.1">
    <property type="protein sequence ID" value="Dexi7B01G0009840.1:cds"/>
    <property type="gene ID" value="Dexi7B01G0009840"/>
</dbReference>
<evidence type="ECO:0000259" key="11">
    <source>
        <dbReference type="PROSITE" id="PS51444"/>
    </source>
</evidence>
<reference evidence="12" key="1">
    <citation type="submission" date="2020-07" db="EMBL/GenBank/DDBJ databases">
        <title>Genome sequence and genetic diversity analysis of an under-domesticated orphan crop, white fonio (Digitaria exilis).</title>
        <authorList>
            <person name="Bennetzen J.L."/>
            <person name="Chen S."/>
            <person name="Ma X."/>
            <person name="Wang X."/>
            <person name="Yssel A.E.J."/>
            <person name="Chaluvadi S.R."/>
            <person name="Johnson M."/>
            <person name="Gangashetty P."/>
            <person name="Hamidou F."/>
            <person name="Sanogo M.D."/>
            <person name="Zwaenepoel A."/>
            <person name="Wallace J."/>
            <person name="Van De Peer Y."/>
            <person name="Van Deynze A."/>
        </authorList>
    </citation>
    <scope>NUCLEOTIDE SEQUENCE</scope>
    <source>
        <tissue evidence="12">Leaves</tissue>
    </source>
</reference>
<feature type="transmembrane region" description="Helical" evidence="9">
    <location>
        <begin position="142"/>
        <end position="166"/>
    </location>
</feature>
<evidence type="ECO:0000256" key="2">
    <source>
        <dbReference type="ARBA" id="ARBA00022692"/>
    </source>
</evidence>
<dbReference type="EMBL" id="JACEFO010001778">
    <property type="protein sequence ID" value="KAF8703352.1"/>
    <property type="molecule type" value="Genomic_DNA"/>
</dbReference>
<comment type="caution">
    <text evidence="12">The sequence shown here is derived from an EMBL/GenBank/DDBJ whole genome shotgun (WGS) entry which is preliminary data.</text>
</comment>
<evidence type="ECO:0000256" key="6">
    <source>
        <dbReference type="ARBA" id="ARBA00025793"/>
    </source>
</evidence>
<feature type="region of interest" description="Disordered" evidence="8">
    <location>
        <begin position="35"/>
        <end position="56"/>
    </location>
</feature>
<sequence length="893" mass="94840">MPAAMSSPSRPLLPCLFLIVCCAGLVFTITSNGERTTEAAGNGERKTEAAGNGEVKSRVLRGLNTLALRQKQPHAHAHGQGVSPAPAPAHAHLPLLHKDARLPVAHDHKGRNVTAPRPQSPAHGEGGDGERGSGSKKKSTQLVIVAAAAALSGAALVLLAVLVVFLSCRNKLQGKRGEADADRNSGTGTGTNKVSFEPGPGMFYLDAIKPYLDDASHDGGVKPTPEMVAAGAGPKDDDEEPPEHEEEDDAGACSDSDDGGAESVHSSCCFQSSSHFSYSELGKAGHGDGVSPASSVRSSKRRGGSASASASATPKSKLASPYSPLGRTRTPSSGEDRCRRARQSPSSSAVSVLTSQSLNDHQRKGSAQSVRCLRFQSGREAVTETEAMSSDATSNKTVPPPPPPPPVMVKKQQNVQTSGGGPAVPPPPPPLNAQASHGGPTVPPPPPPPPMLMPRRQNGQGSSGPTLPAPPPAPPGNLFRQSAGVVKNGATTLPKLKPLHWDKVRAAPNRRMVWDRIRSSSFELDEQMIESLFGYDAARCSAKHEEVQSRSPSLGHHVLDPKRLQNITILMKAVNATTEQIYAALLQGNGLSVQQLEALIKMAPTKEEVEKLQSYDGDVGSLVAAERLLKVVLTIPCAFARVEAMLYRETFADEVSHIRKSFAMLEDACRELMSSKLFLKLLEAVLKTGNRMNVGTARGGAMAFKLDTLLKLADVKGTDGKTTLLHFVVQEMIRSQKPAPAARTAAEAAPDIVTGLAAELTNVRKTATVDLDVLTTSVSSLSHGLSRIKALVGTDLLAGDERAHHQCFVAFMAPFVAQAEEVIRELEEGERRVLAHVRDITEYYHGDVGKEEASPLRIFVIVRDFLAMLERVCKEVRVANRVCHGSNGALNNV</sequence>
<feature type="region of interest" description="Disordered" evidence="8">
    <location>
        <begin position="173"/>
        <end position="196"/>
    </location>
</feature>
<feature type="compositionally biased region" description="Polar residues" evidence="8">
    <location>
        <begin position="386"/>
        <end position="397"/>
    </location>
</feature>
<feature type="signal peptide" evidence="10">
    <location>
        <begin position="1"/>
        <end position="28"/>
    </location>
</feature>
<evidence type="ECO:0000256" key="7">
    <source>
        <dbReference type="RuleBase" id="RU361260"/>
    </source>
</evidence>
<keyword evidence="4 9" id="KW-1133">Transmembrane helix</keyword>
<dbReference type="InterPro" id="IPR027643">
    <property type="entry name" value="Formin-like_plant"/>
</dbReference>
<keyword evidence="3 10" id="KW-0732">Signal</keyword>
<dbReference type="GO" id="GO:0051015">
    <property type="term" value="F:actin filament binding"/>
    <property type="evidence" value="ECO:0007669"/>
    <property type="project" value="InterPro"/>
</dbReference>
<comment type="subcellular location">
    <subcellularLocation>
        <location evidence="1">Membrane</location>
        <topology evidence="1">Single-pass membrane protein</topology>
    </subcellularLocation>
</comment>
<evidence type="ECO:0000256" key="1">
    <source>
        <dbReference type="ARBA" id="ARBA00004167"/>
    </source>
</evidence>
<dbReference type="SMART" id="SM00498">
    <property type="entry name" value="FH2"/>
    <property type="match status" value="1"/>
</dbReference>
<evidence type="ECO:0000313" key="12">
    <source>
        <dbReference type="EMBL" id="KAF8703352.1"/>
    </source>
</evidence>
<dbReference type="PANTHER" id="PTHR23213:SF358">
    <property type="entry name" value="FORMIN-LIKE PROTEIN 2"/>
    <property type="match status" value="1"/>
</dbReference>
<comment type="similarity">
    <text evidence="6">Belongs to the formin-like family. Class-I subfamily.</text>
</comment>
<evidence type="ECO:0000256" key="4">
    <source>
        <dbReference type="ARBA" id="ARBA00022989"/>
    </source>
</evidence>
<evidence type="ECO:0000256" key="10">
    <source>
        <dbReference type="SAM" id="SignalP"/>
    </source>
</evidence>
<evidence type="ECO:0000256" key="8">
    <source>
        <dbReference type="SAM" id="MobiDB-lite"/>
    </source>
</evidence>
<keyword evidence="13" id="KW-1185">Reference proteome</keyword>
<name>A0A835BX60_9POAL</name>
<feature type="compositionally biased region" description="Low complexity" evidence="8">
    <location>
        <begin position="343"/>
        <end position="358"/>
    </location>
</feature>
<feature type="compositionally biased region" description="Pro residues" evidence="8">
    <location>
        <begin position="398"/>
        <end position="407"/>
    </location>
</feature>
<dbReference type="PROSITE" id="PS51444">
    <property type="entry name" value="FH2"/>
    <property type="match status" value="1"/>
</dbReference>
<feature type="region of interest" description="Disordered" evidence="8">
    <location>
        <begin position="215"/>
        <end position="259"/>
    </location>
</feature>
<dbReference type="PANTHER" id="PTHR23213">
    <property type="entry name" value="FORMIN-RELATED"/>
    <property type="match status" value="1"/>
</dbReference>
<evidence type="ECO:0000256" key="9">
    <source>
        <dbReference type="SAM" id="Phobius"/>
    </source>
</evidence>
<dbReference type="OrthoDB" id="1668162at2759"/>
<dbReference type="Gene3D" id="1.20.58.2220">
    <property type="entry name" value="Formin, FH2 domain"/>
    <property type="match status" value="1"/>
</dbReference>
<proteinExistence type="inferred from homology"/>
<feature type="domain" description="FH2" evidence="11">
    <location>
        <begin position="486"/>
        <end position="893"/>
    </location>
</feature>
<accession>A0A835BX60</accession>
<feature type="compositionally biased region" description="Acidic residues" evidence="8">
    <location>
        <begin position="236"/>
        <end position="259"/>
    </location>
</feature>
<evidence type="ECO:0000313" key="13">
    <source>
        <dbReference type="Proteomes" id="UP000636709"/>
    </source>
</evidence>
<keyword evidence="5 9" id="KW-0472">Membrane</keyword>
<dbReference type="AlphaFoldDB" id="A0A835BX60"/>
<feature type="chain" id="PRO_5032589918" description="Formin-like protein" evidence="10">
    <location>
        <begin position="29"/>
        <end position="893"/>
    </location>
</feature>
<dbReference type="GO" id="GO:0016020">
    <property type="term" value="C:membrane"/>
    <property type="evidence" value="ECO:0007669"/>
    <property type="project" value="UniProtKB-SubCell"/>
</dbReference>
<organism evidence="12 13">
    <name type="scientific">Digitaria exilis</name>
    <dbReference type="NCBI Taxonomy" id="1010633"/>
    <lineage>
        <taxon>Eukaryota</taxon>
        <taxon>Viridiplantae</taxon>
        <taxon>Streptophyta</taxon>
        <taxon>Embryophyta</taxon>
        <taxon>Tracheophyta</taxon>
        <taxon>Spermatophyta</taxon>
        <taxon>Magnoliopsida</taxon>
        <taxon>Liliopsida</taxon>
        <taxon>Poales</taxon>
        <taxon>Poaceae</taxon>
        <taxon>PACMAD clade</taxon>
        <taxon>Panicoideae</taxon>
        <taxon>Panicodae</taxon>
        <taxon>Paniceae</taxon>
        <taxon>Anthephorinae</taxon>
        <taxon>Digitaria</taxon>
    </lineage>
</organism>
<dbReference type="InterPro" id="IPR015425">
    <property type="entry name" value="FH2_Formin"/>
</dbReference>
<keyword evidence="2 9" id="KW-0812">Transmembrane</keyword>
<feature type="region of interest" description="Disordered" evidence="8">
    <location>
        <begin position="284"/>
        <end position="481"/>
    </location>
</feature>
<dbReference type="InterPro" id="IPR042201">
    <property type="entry name" value="FH2_Formin_sf"/>
</dbReference>
<dbReference type="Pfam" id="PF02181">
    <property type="entry name" value="FH2"/>
    <property type="match status" value="1"/>
</dbReference>
<protein>
    <recommendedName>
        <fullName evidence="7">Formin-like protein</fullName>
    </recommendedName>
</protein>
<evidence type="ECO:0000256" key="5">
    <source>
        <dbReference type="ARBA" id="ARBA00023136"/>
    </source>
</evidence>
<evidence type="ECO:0000256" key="3">
    <source>
        <dbReference type="ARBA" id="ARBA00022729"/>
    </source>
</evidence>
<dbReference type="SUPFAM" id="SSF101447">
    <property type="entry name" value="Formin homology 2 domain (FH2 domain)"/>
    <property type="match status" value="1"/>
</dbReference>
<feature type="region of interest" description="Disordered" evidence="8">
    <location>
        <begin position="109"/>
        <end position="136"/>
    </location>
</feature>
<feature type="region of interest" description="Disordered" evidence="8">
    <location>
        <begin position="71"/>
        <end position="90"/>
    </location>
</feature>
<gene>
    <name evidence="12" type="ORF">HU200_032150</name>
</gene>
<feature type="compositionally biased region" description="Low complexity" evidence="8">
    <location>
        <begin position="304"/>
        <end position="320"/>
    </location>
</feature>
<feature type="compositionally biased region" description="Polar residues" evidence="8">
    <location>
        <begin position="184"/>
        <end position="194"/>
    </location>
</feature>
<feature type="compositionally biased region" description="Pro residues" evidence="8">
    <location>
        <begin position="441"/>
        <end position="452"/>
    </location>
</feature>
<dbReference type="GO" id="GO:0045010">
    <property type="term" value="P:actin nucleation"/>
    <property type="evidence" value="ECO:0007669"/>
    <property type="project" value="InterPro"/>
</dbReference>
<dbReference type="Proteomes" id="UP000636709">
    <property type="component" value="Unassembled WGS sequence"/>
</dbReference>